<name>A0A223N1N4_9VIBR</name>
<dbReference type="Gene3D" id="3.10.129.10">
    <property type="entry name" value="Hotdog Thioesterase"/>
    <property type="match status" value="1"/>
</dbReference>
<keyword evidence="1 2" id="KW-0378">Hydrolase</keyword>
<dbReference type="GO" id="GO:0006637">
    <property type="term" value="P:acyl-CoA metabolic process"/>
    <property type="evidence" value="ECO:0007669"/>
    <property type="project" value="TreeGrafter"/>
</dbReference>
<feature type="transmembrane region" description="Helical" evidence="3">
    <location>
        <begin position="90"/>
        <end position="112"/>
    </location>
</feature>
<sequence>MVYLLPLFTVLIWGGNSIINKLAAETIEPSAMSFYRWFTAMLLLTPFCLPTVLRQWPTIKPYLTKLAFLAMLGMVLNQSLGYYAGLTTTASNMSLITSLVPLLSVFISVPLLRKRISALSIVGGIRFVAPIHVGNLVEVSAKVIYTGTSSMHIAIDVQASDPKELKNQLTTHCIVIMVAVDEQGKPTPIPEWVPQTAEDIALRQSAIRLMNMRKEIGEEMEAHVKYLK</sequence>
<dbReference type="GO" id="GO:0005829">
    <property type="term" value="C:cytosol"/>
    <property type="evidence" value="ECO:0007669"/>
    <property type="project" value="TreeGrafter"/>
</dbReference>
<dbReference type="GO" id="GO:0052816">
    <property type="term" value="F:long-chain fatty acyl-CoA hydrolase activity"/>
    <property type="evidence" value="ECO:0007669"/>
    <property type="project" value="TreeGrafter"/>
</dbReference>
<dbReference type="CDD" id="cd03442">
    <property type="entry name" value="BFIT_BACH"/>
    <property type="match status" value="1"/>
</dbReference>
<feature type="transmembrane region" description="Helical" evidence="3">
    <location>
        <begin position="34"/>
        <end position="54"/>
    </location>
</feature>
<gene>
    <name evidence="5" type="ORF">CCZ37_14255</name>
</gene>
<dbReference type="KEGG" id="vqi:CCZ37_14255"/>
<evidence type="ECO:0000313" key="5">
    <source>
        <dbReference type="EMBL" id="ASU23754.1"/>
    </source>
</evidence>
<protein>
    <recommendedName>
        <fullName evidence="4">HotDog ACOT-type domain-containing protein</fullName>
    </recommendedName>
</protein>
<dbReference type="Proteomes" id="UP000215148">
    <property type="component" value="Chromosome 2"/>
</dbReference>
<feature type="domain" description="HotDog ACOT-type" evidence="4">
    <location>
        <begin position="60"/>
        <end position="183"/>
    </location>
</feature>
<proteinExistence type="predicted"/>
<keyword evidence="3" id="KW-0812">Transmembrane</keyword>
<dbReference type="SUPFAM" id="SSF54637">
    <property type="entry name" value="Thioesterase/thiol ester dehydrase-isomerase"/>
    <property type="match status" value="1"/>
</dbReference>
<keyword evidence="6" id="KW-1185">Reference proteome</keyword>
<evidence type="ECO:0000256" key="2">
    <source>
        <dbReference type="PROSITE-ProRule" id="PRU01106"/>
    </source>
</evidence>
<organism evidence="5 6">
    <name type="scientific">Vibrio qinghaiensis</name>
    <dbReference type="NCBI Taxonomy" id="2025808"/>
    <lineage>
        <taxon>Bacteria</taxon>
        <taxon>Pseudomonadati</taxon>
        <taxon>Pseudomonadota</taxon>
        <taxon>Gammaproteobacteria</taxon>
        <taxon>Vibrionales</taxon>
        <taxon>Vibrionaceae</taxon>
        <taxon>Vibrio</taxon>
    </lineage>
</organism>
<keyword evidence="3" id="KW-0472">Membrane</keyword>
<dbReference type="PANTHER" id="PTHR11049:SF16">
    <property type="entry name" value="PROTEIN VDLD"/>
    <property type="match status" value="1"/>
</dbReference>
<evidence type="ECO:0000256" key="3">
    <source>
        <dbReference type="SAM" id="Phobius"/>
    </source>
</evidence>
<dbReference type="InterPro" id="IPR000620">
    <property type="entry name" value="EamA_dom"/>
</dbReference>
<dbReference type="Pfam" id="PF00892">
    <property type="entry name" value="EamA"/>
    <property type="match status" value="1"/>
</dbReference>
<dbReference type="GO" id="GO:0016020">
    <property type="term" value="C:membrane"/>
    <property type="evidence" value="ECO:0007669"/>
    <property type="project" value="InterPro"/>
</dbReference>
<reference evidence="5 6" key="1">
    <citation type="submission" date="2017-08" db="EMBL/GenBank/DDBJ databases">
        <title>The Vibrio qinghaiensis sp.-Q67 is a luminous bacteria isolated firstly from Qinghai lake, Qinghai province, China, which has been proved to be very sensitive to detect environmental and food pollutants. Therefore, complete genome analysis of V. qinghaiensis sp.-Q67 highlights the potential application of this strain on detection of hazards in the contaminated environments.</title>
        <authorList>
            <person name="Gong L."/>
        </authorList>
    </citation>
    <scope>NUCLEOTIDE SEQUENCE [LARGE SCALE GENOMIC DNA]</scope>
    <source>
        <strain evidence="5 6">Q67</strain>
    </source>
</reference>
<dbReference type="InterPro" id="IPR040170">
    <property type="entry name" value="Cytosol_ACT"/>
</dbReference>
<feature type="transmembrane region" description="Helical" evidence="3">
    <location>
        <begin position="66"/>
        <end position="84"/>
    </location>
</feature>
<evidence type="ECO:0000256" key="1">
    <source>
        <dbReference type="ARBA" id="ARBA00022801"/>
    </source>
</evidence>
<dbReference type="EMBL" id="CP022742">
    <property type="protein sequence ID" value="ASU23754.1"/>
    <property type="molecule type" value="Genomic_DNA"/>
</dbReference>
<dbReference type="PROSITE" id="PS51770">
    <property type="entry name" value="HOTDOG_ACOT"/>
    <property type="match status" value="1"/>
</dbReference>
<evidence type="ECO:0000259" key="4">
    <source>
        <dbReference type="PROSITE" id="PS51770"/>
    </source>
</evidence>
<dbReference type="InterPro" id="IPR033120">
    <property type="entry name" value="HOTDOG_ACOT"/>
</dbReference>
<evidence type="ECO:0000313" key="6">
    <source>
        <dbReference type="Proteomes" id="UP000215148"/>
    </source>
</evidence>
<accession>A0A223N1N4</accession>
<dbReference type="InterPro" id="IPR029069">
    <property type="entry name" value="HotDog_dom_sf"/>
</dbReference>
<dbReference type="PANTHER" id="PTHR11049">
    <property type="entry name" value="ACYL COENZYME A THIOESTER HYDROLASE"/>
    <property type="match status" value="1"/>
</dbReference>
<dbReference type="SUPFAM" id="SSF103481">
    <property type="entry name" value="Multidrug resistance efflux transporter EmrE"/>
    <property type="match status" value="1"/>
</dbReference>
<dbReference type="InterPro" id="IPR037185">
    <property type="entry name" value="EmrE-like"/>
</dbReference>
<keyword evidence="3" id="KW-1133">Transmembrane helix</keyword>
<dbReference type="AlphaFoldDB" id="A0A223N1N4"/>